<dbReference type="GeneTree" id="ENSGT00940000154607"/>
<dbReference type="SUPFAM" id="SSF103473">
    <property type="entry name" value="MFS general substrate transporter"/>
    <property type="match status" value="1"/>
</dbReference>
<dbReference type="InterPro" id="IPR005828">
    <property type="entry name" value="MFS_sugar_transport-like"/>
</dbReference>
<feature type="transmembrane region" description="Helical" evidence="5">
    <location>
        <begin position="451"/>
        <end position="469"/>
    </location>
</feature>
<dbReference type="OrthoDB" id="5296287at2759"/>
<proteinExistence type="predicted"/>
<feature type="transmembrane region" description="Helical" evidence="5">
    <location>
        <begin position="20"/>
        <end position="42"/>
    </location>
</feature>
<keyword evidence="4 5" id="KW-0472">Membrane</keyword>
<feature type="transmembrane region" description="Helical" evidence="5">
    <location>
        <begin position="332"/>
        <end position="351"/>
    </location>
</feature>
<dbReference type="Pfam" id="PF00083">
    <property type="entry name" value="Sugar_tr"/>
    <property type="match status" value="1"/>
</dbReference>
<dbReference type="GeneID" id="107384268"/>
<reference evidence="8" key="1">
    <citation type="submission" date="2014-08" db="EMBL/GenBank/DDBJ databases">
        <authorList>
            <person name="Senf B."/>
            <person name="Petzold A."/>
            <person name="Downie B.R."/>
            <person name="Koch P."/>
            <person name="Platzer M."/>
        </authorList>
    </citation>
    <scope>NUCLEOTIDE SEQUENCE [LARGE SCALE GENOMIC DNA]</scope>
    <source>
        <strain evidence="8">GRZ</strain>
    </source>
</reference>
<feature type="transmembrane region" description="Helical" evidence="5">
    <location>
        <begin position="475"/>
        <end position="498"/>
    </location>
</feature>
<dbReference type="RefSeq" id="XP_015812908.3">
    <property type="nucleotide sequence ID" value="XM_015957422.3"/>
</dbReference>
<dbReference type="PROSITE" id="PS00216">
    <property type="entry name" value="SUGAR_TRANSPORT_1"/>
    <property type="match status" value="1"/>
</dbReference>
<feature type="domain" description="Major facilitator superfamily (MFS) profile" evidence="6">
    <location>
        <begin position="95"/>
        <end position="503"/>
    </location>
</feature>
<feature type="transmembrane region" description="Helical" evidence="5">
    <location>
        <begin position="416"/>
        <end position="439"/>
    </location>
</feature>
<evidence type="ECO:0000313" key="8">
    <source>
        <dbReference type="Ensembl" id="ENSNFUP00015023589.1"/>
    </source>
</evidence>
<comment type="subcellular location">
    <subcellularLocation>
        <location evidence="1">Membrane</location>
        <topology evidence="1">Multi-pass membrane protein</topology>
    </subcellularLocation>
</comment>
<evidence type="ECO:0000256" key="2">
    <source>
        <dbReference type="ARBA" id="ARBA00022692"/>
    </source>
</evidence>
<dbReference type="InterPro" id="IPR020846">
    <property type="entry name" value="MFS_dom"/>
</dbReference>
<feature type="transmembrane region" description="Helical" evidence="5">
    <location>
        <begin position="357"/>
        <end position="378"/>
    </location>
</feature>
<dbReference type="KEGG" id="nfu:107384268"/>
<gene>
    <name evidence="8" type="primary">LOC107384268</name>
    <name evidence="7" type="ORF">G4P62_009319</name>
</gene>
<dbReference type="PROSITE" id="PS50850">
    <property type="entry name" value="MFS"/>
    <property type="match status" value="1"/>
</dbReference>
<dbReference type="GO" id="GO:0022857">
    <property type="term" value="F:transmembrane transporter activity"/>
    <property type="evidence" value="ECO:0007669"/>
    <property type="project" value="InterPro"/>
</dbReference>
<sequence>MTDFGEILKSIGDFGLFQKLILIALSSPNFTQSFMLASLLFIQPDPERRCNTDWILRTAPNLSREEQLNLTLPREEDGTFSRCQMFVPVDWDIATIRESGLNDTTGCLSGWVYGNMLYEATIVTDFDLVCSQSALVGVIQSVFLTSVLLGSFMFGPLAESFGRKRANQIPLVILFVFTVTTALCPNVYLYMASLCLMGFGGGGFRVNSIILSTEWIGVSKRSWGVCMTQLFASVGQCFLAGTIFFIRDWRLAQLISAAPLALVVVYIWFVPESARWLLSRGRTEEAKQLIVKAAAINKQPVPHSLLDKIDVNNTPKNGGIKLIFRSRRLTRYFLTVTLAWFCVNLSIYCLYLDMGSLGFSIFVTQLLFGAFEIPANLLSMWLLEVFGRKILFMSTIVTGGLSSMLILAVFQDHAIAVTALAVAARFFLTWAGSVTFVYMQEVSPTSIRQTATALGSMSGRTGGLVAPLLNMLAVYHWAIPIAVSSSLTLVSGALGVLLPETRRKELPETVEDAENNRIETPAASFQCIESSML</sequence>
<feature type="transmembrane region" description="Helical" evidence="5">
    <location>
        <begin position="134"/>
        <end position="154"/>
    </location>
</feature>
<dbReference type="PROSITE" id="PS00217">
    <property type="entry name" value="SUGAR_TRANSPORT_2"/>
    <property type="match status" value="1"/>
</dbReference>
<dbReference type="Gene3D" id="1.20.1250.20">
    <property type="entry name" value="MFS general substrate transporter like domains"/>
    <property type="match status" value="1"/>
</dbReference>
<feature type="transmembrane region" description="Helical" evidence="5">
    <location>
        <begin position="390"/>
        <end position="410"/>
    </location>
</feature>
<protein>
    <submittedName>
        <fullName evidence="8">Solute carrier family 22 member 13a</fullName>
    </submittedName>
    <submittedName>
        <fullName evidence="7">Transcript variant X1</fullName>
    </submittedName>
</protein>
<feature type="transmembrane region" description="Helical" evidence="5">
    <location>
        <begin position="251"/>
        <end position="270"/>
    </location>
</feature>
<dbReference type="OMA" id="VYHWVIP"/>
<evidence type="ECO:0000256" key="1">
    <source>
        <dbReference type="ARBA" id="ARBA00004141"/>
    </source>
</evidence>
<feature type="transmembrane region" description="Helical" evidence="5">
    <location>
        <begin position="166"/>
        <end position="183"/>
    </location>
</feature>
<dbReference type="Ensembl" id="ENSNFUT00015024673.1">
    <property type="protein sequence ID" value="ENSNFUP00015023589.1"/>
    <property type="gene ID" value="ENSNFUG00015011411.1"/>
</dbReference>
<accession>A0A8C6LSU3</accession>
<evidence type="ECO:0000313" key="7">
    <source>
        <dbReference type="EMBL" id="KAF7222966.1"/>
    </source>
</evidence>
<dbReference type="InterPro" id="IPR005829">
    <property type="entry name" value="Sugar_transporter_CS"/>
</dbReference>
<evidence type="ECO:0000256" key="5">
    <source>
        <dbReference type="SAM" id="Phobius"/>
    </source>
</evidence>
<evidence type="ECO:0000256" key="4">
    <source>
        <dbReference type="ARBA" id="ARBA00023136"/>
    </source>
</evidence>
<keyword evidence="9" id="KW-1185">Reference proteome</keyword>
<feature type="transmembrane region" description="Helical" evidence="5">
    <location>
        <begin position="223"/>
        <end position="245"/>
    </location>
</feature>
<dbReference type="PANTHER" id="PTHR24064">
    <property type="entry name" value="SOLUTE CARRIER FAMILY 22 MEMBER"/>
    <property type="match status" value="1"/>
</dbReference>
<evidence type="ECO:0000259" key="6">
    <source>
        <dbReference type="PROSITE" id="PS50850"/>
    </source>
</evidence>
<dbReference type="AlphaFoldDB" id="A0A8C6LSU3"/>
<keyword evidence="3 5" id="KW-1133">Transmembrane helix</keyword>
<evidence type="ECO:0000256" key="3">
    <source>
        <dbReference type="ARBA" id="ARBA00022989"/>
    </source>
</evidence>
<keyword evidence="2 5" id="KW-0812">Transmembrane</keyword>
<name>A0A8C6LSU3_NOTFU</name>
<dbReference type="Proteomes" id="UP000694548">
    <property type="component" value="Chromosome sgr09"/>
</dbReference>
<reference evidence="8" key="3">
    <citation type="submission" date="2025-05" db="UniProtKB">
        <authorList>
            <consortium name="Ensembl"/>
        </authorList>
    </citation>
    <scope>IDENTIFICATION</scope>
</reference>
<dbReference type="GO" id="GO:0016020">
    <property type="term" value="C:membrane"/>
    <property type="evidence" value="ECO:0007669"/>
    <property type="project" value="UniProtKB-SubCell"/>
</dbReference>
<reference evidence="7" key="2">
    <citation type="submission" date="2020-03" db="EMBL/GenBank/DDBJ databases">
        <title>Intra-Species Differences in Population Size shape Life History and Genome Evolution.</title>
        <authorList>
            <person name="Willemsen D."/>
            <person name="Cui R."/>
            <person name="Valenzano D.R."/>
        </authorList>
    </citation>
    <scope>NUCLEOTIDE SEQUENCE</scope>
    <source>
        <strain evidence="7">GRZ</strain>
        <tissue evidence="7">Whole</tissue>
    </source>
</reference>
<dbReference type="InterPro" id="IPR036259">
    <property type="entry name" value="MFS_trans_sf"/>
</dbReference>
<organism evidence="8 9">
    <name type="scientific">Nothobranchius furzeri</name>
    <name type="common">Turquoise killifish</name>
    <dbReference type="NCBI Taxonomy" id="105023"/>
    <lineage>
        <taxon>Eukaryota</taxon>
        <taxon>Metazoa</taxon>
        <taxon>Chordata</taxon>
        <taxon>Craniata</taxon>
        <taxon>Vertebrata</taxon>
        <taxon>Euteleostomi</taxon>
        <taxon>Actinopterygii</taxon>
        <taxon>Neopterygii</taxon>
        <taxon>Teleostei</taxon>
        <taxon>Neoteleostei</taxon>
        <taxon>Acanthomorphata</taxon>
        <taxon>Ovalentaria</taxon>
        <taxon>Atherinomorphae</taxon>
        <taxon>Cyprinodontiformes</taxon>
        <taxon>Nothobranchiidae</taxon>
        <taxon>Nothobranchius</taxon>
    </lineage>
</organism>
<evidence type="ECO:0000313" key="9">
    <source>
        <dbReference type="Proteomes" id="UP000694548"/>
    </source>
</evidence>
<dbReference type="Proteomes" id="UP000822369">
    <property type="component" value="Chromosome 5"/>
</dbReference>
<dbReference type="EMBL" id="JAAVVJ010000005">
    <property type="protein sequence ID" value="KAF7222966.1"/>
    <property type="molecule type" value="Genomic_DNA"/>
</dbReference>